<feature type="non-terminal residue" evidence="1">
    <location>
        <position position="1"/>
    </location>
</feature>
<organism evidence="1">
    <name type="scientific">marine sediment metagenome</name>
    <dbReference type="NCBI Taxonomy" id="412755"/>
    <lineage>
        <taxon>unclassified sequences</taxon>
        <taxon>metagenomes</taxon>
        <taxon>ecological metagenomes</taxon>
    </lineage>
</organism>
<dbReference type="AlphaFoldDB" id="A0A0F9IVA6"/>
<dbReference type="InterPro" id="IPR024659">
    <property type="entry name" value="Phage_coat_Gp5"/>
</dbReference>
<dbReference type="Gene3D" id="2.40.30.240">
    <property type="match status" value="1"/>
</dbReference>
<reference evidence="1" key="1">
    <citation type="journal article" date="2015" name="Nature">
        <title>Complex archaea that bridge the gap between prokaryotes and eukaryotes.</title>
        <authorList>
            <person name="Spang A."/>
            <person name="Saw J.H."/>
            <person name="Jorgensen S.L."/>
            <person name="Zaremba-Niedzwiedzka K."/>
            <person name="Martijn J."/>
            <person name="Lind A.E."/>
            <person name="van Eijk R."/>
            <person name="Schleper C."/>
            <person name="Guy L."/>
            <person name="Ettema T.J."/>
        </authorList>
    </citation>
    <scope>NUCLEOTIDE SEQUENCE</scope>
</reference>
<dbReference type="Pfam" id="PF11651">
    <property type="entry name" value="P22_CoatProtein"/>
    <property type="match status" value="1"/>
</dbReference>
<name>A0A0F9IVA6_9ZZZZ</name>
<comment type="caution">
    <text evidence="1">The sequence shown here is derived from an EMBL/GenBank/DDBJ whole genome shotgun (WGS) entry which is preliminary data.</text>
</comment>
<protein>
    <submittedName>
        <fullName evidence="1">Uncharacterized protein</fullName>
    </submittedName>
</protein>
<accession>A0A0F9IVA6</accession>
<proteinExistence type="predicted"/>
<evidence type="ECO:0000313" key="1">
    <source>
        <dbReference type="EMBL" id="KKL91037.1"/>
    </source>
</evidence>
<gene>
    <name evidence="1" type="ORF">LCGC14_1898720</name>
</gene>
<dbReference type="EMBL" id="LAZR01019843">
    <property type="protein sequence ID" value="KKL91037.1"/>
    <property type="molecule type" value="Genomic_DNA"/>
</dbReference>
<sequence>ANTLALDGLGAANTMLDGDIFTVAGTNQVNPVHGGNTGQLRQFVVNANATASAGAIASLPCTPGTSPWAIYSEAAASKYLPYQNVNTIPANDADIVVAGTAGISARMNLAFHKDAFALVMVPLETPASYTWKATVNYKGFSIRVVRYVDGDEDRETIRFDILYAIKTINPTLACRIASA</sequence>